<dbReference type="EC" id="2.7.-.-" evidence="4"/>
<evidence type="ECO:0000313" key="6">
    <source>
        <dbReference type="EMBL" id="KAK7101128.1"/>
    </source>
</evidence>
<feature type="compositionally biased region" description="Polar residues" evidence="5">
    <location>
        <begin position="382"/>
        <end position="391"/>
    </location>
</feature>
<dbReference type="GO" id="GO:0005737">
    <property type="term" value="C:cytoplasm"/>
    <property type="evidence" value="ECO:0007669"/>
    <property type="project" value="TreeGrafter"/>
</dbReference>
<dbReference type="PANTHER" id="PTHR12400">
    <property type="entry name" value="INOSITOL POLYPHOSPHATE KINASE"/>
    <property type="match status" value="1"/>
</dbReference>
<sequence length="532" mass="58576">MNSESSTPVSSQAHLEPFCHQVAGQSLVFRYDRHTICKSLIPREHQFYKTLPDVLIPHVPEYRGVVDIPLNGGEENGGEAAEGGATHPLTTRRLLDKVARPSQADDNVYHFILLENIVADLKRPCILDLKMGTRQHGDDAPAPKVAYQVNKCRTTTSSQLGVRMCGMKMYQPTAGEYVQVDKAEGRRLGKDGFREAMRNFLFNGRHIRRDLIPSLLHRLRNLQTAIAELPSYRFYSSSLLVVYDGADDMCDCLHSVPCGSDCGVIETRTPCCGYENENDCRCGSNGMPYFDQDKDNARSPLDLNRVYRDETTTTCESEWILRRDSSPHEEDGSSYSDSDSDGLSSANTNSTGLSVVTDDSEALDVQQYRQSNGHGVVNITTTVQNGIQEPETSLPKKSSDFSKGDCAQYNQMSSSKMSTRNCQRCDLALHKSAQKGVSVPNTCVPTDTNLQEGVTQKSDSGVKTFSPESLAGFGCGCSSGGKVDVRMVDFAHTTFDGFPGDNVVHSGTDHGYLLGLQTLIDTFEHLYTSDSH</sequence>
<feature type="compositionally biased region" description="Basic and acidic residues" evidence="5">
    <location>
        <begin position="319"/>
        <end position="331"/>
    </location>
</feature>
<dbReference type="InterPro" id="IPR038286">
    <property type="entry name" value="IPK_sf"/>
</dbReference>
<dbReference type="GO" id="GO:0000828">
    <property type="term" value="F:inositol hexakisphosphate kinase activity"/>
    <property type="evidence" value="ECO:0007669"/>
    <property type="project" value="TreeGrafter"/>
</dbReference>
<reference evidence="6 7" key="1">
    <citation type="submission" date="2024-02" db="EMBL/GenBank/DDBJ databases">
        <title>Chromosome-scale genome assembly of the rough periwinkle Littorina saxatilis.</title>
        <authorList>
            <person name="De Jode A."/>
            <person name="Faria R."/>
            <person name="Formenti G."/>
            <person name="Sims Y."/>
            <person name="Smith T.P."/>
            <person name="Tracey A."/>
            <person name="Wood J.M.D."/>
            <person name="Zagrodzka Z.B."/>
            <person name="Johannesson K."/>
            <person name="Butlin R.K."/>
            <person name="Leder E.H."/>
        </authorList>
    </citation>
    <scope>NUCLEOTIDE SEQUENCE [LARGE SCALE GENOMIC DNA]</scope>
    <source>
        <strain evidence="6">Snail1</strain>
        <tissue evidence="6">Muscle</tissue>
    </source>
</reference>
<dbReference type="GO" id="GO:0005634">
    <property type="term" value="C:nucleus"/>
    <property type="evidence" value="ECO:0007669"/>
    <property type="project" value="TreeGrafter"/>
</dbReference>
<dbReference type="GO" id="GO:0046854">
    <property type="term" value="P:phosphatidylinositol phosphate biosynthetic process"/>
    <property type="evidence" value="ECO:0007669"/>
    <property type="project" value="TreeGrafter"/>
</dbReference>
<dbReference type="PANTHER" id="PTHR12400:SF21">
    <property type="entry name" value="KINASE"/>
    <property type="match status" value="1"/>
</dbReference>
<dbReference type="EMBL" id="JBAMIC010000011">
    <property type="protein sequence ID" value="KAK7101128.1"/>
    <property type="molecule type" value="Genomic_DNA"/>
</dbReference>
<dbReference type="Gene3D" id="3.30.470.160">
    <property type="entry name" value="Inositol polyphosphate kinase"/>
    <property type="match status" value="1"/>
</dbReference>
<comment type="similarity">
    <text evidence="1 4">Belongs to the inositol phosphokinase (IPK) family.</text>
</comment>
<dbReference type="InterPro" id="IPR005522">
    <property type="entry name" value="IPK"/>
</dbReference>
<dbReference type="GO" id="GO:0032958">
    <property type="term" value="P:inositol phosphate biosynthetic process"/>
    <property type="evidence" value="ECO:0007669"/>
    <property type="project" value="InterPro"/>
</dbReference>
<keyword evidence="3 4" id="KW-0418">Kinase</keyword>
<evidence type="ECO:0000256" key="5">
    <source>
        <dbReference type="SAM" id="MobiDB-lite"/>
    </source>
</evidence>
<comment type="caution">
    <text evidence="6">The sequence shown here is derived from an EMBL/GenBank/DDBJ whole genome shotgun (WGS) entry which is preliminary data.</text>
</comment>
<evidence type="ECO:0000256" key="2">
    <source>
        <dbReference type="ARBA" id="ARBA00022679"/>
    </source>
</evidence>
<organism evidence="6 7">
    <name type="scientific">Littorina saxatilis</name>
    <dbReference type="NCBI Taxonomy" id="31220"/>
    <lineage>
        <taxon>Eukaryota</taxon>
        <taxon>Metazoa</taxon>
        <taxon>Spiralia</taxon>
        <taxon>Lophotrochozoa</taxon>
        <taxon>Mollusca</taxon>
        <taxon>Gastropoda</taxon>
        <taxon>Caenogastropoda</taxon>
        <taxon>Littorinimorpha</taxon>
        <taxon>Littorinoidea</taxon>
        <taxon>Littorinidae</taxon>
        <taxon>Littorina</taxon>
    </lineage>
</organism>
<accession>A0AAN9B9B8</accession>
<keyword evidence="2 4" id="KW-0808">Transferase</keyword>
<dbReference type="Proteomes" id="UP001374579">
    <property type="component" value="Unassembled WGS sequence"/>
</dbReference>
<keyword evidence="7" id="KW-1185">Reference proteome</keyword>
<evidence type="ECO:0000256" key="4">
    <source>
        <dbReference type="RuleBase" id="RU363090"/>
    </source>
</evidence>
<gene>
    <name evidence="6" type="ORF">V1264_023967</name>
</gene>
<feature type="region of interest" description="Disordered" evidence="5">
    <location>
        <begin position="382"/>
        <end position="402"/>
    </location>
</feature>
<evidence type="ECO:0000256" key="1">
    <source>
        <dbReference type="ARBA" id="ARBA00007374"/>
    </source>
</evidence>
<evidence type="ECO:0000256" key="3">
    <source>
        <dbReference type="ARBA" id="ARBA00022777"/>
    </source>
</evidence>
<protein>
    <recommendedName>
        <fullName evidence="4">Kinase</fullName>
        <ecNumber evidence="4">2.7.-.-</ecNumber>
    </recommendedName>
</protein>
<name>A0AAN9B9B8_9CAEN</name>
<dbReference type="AlphaFoldDB" id="A0AAN9B9B8"/>
<feature type="region of interest" description="Disordered" evidence="5">
    <location>
        <begin position="318"/>
        <end position="355"/>
    </location>
</feature>
<dbReference type="SUPFAM" id="SSF56104">
    <property type="entry name" value="SAICAR synthase-like"/>
    <property type="match status" value="1"/>
</dbReference>
<dbReference type="Pfam" id="PF03770">
    <property type="entry name" value="IPK"/>
    <property type="match status" value="1"/>
</dbReference>
<feature type="compositionally biased region" description="Low complexity" evidence="5">
    <location>
        <begin position="333"/>
        <end position="345"/>
    </location>
</feature>
<proteinExistence type="inferred from homology"/>
<evidence type="ECO:0000313" key="7">
    <source>
        <dbReference type="Proteomes" id="UP001374579"/>
    </source>
</evidence>